<proteinExistence type="predicted"/>
<reference evidence="1 2" key="1">
    <citation type="submission" date="2017-11" db="EMBL/GenBank/DDBJ databases">
        <authorList>
            <person name="Han C.G."/>
        </authorList>
    </citation>
    <scope>NUCLEOTIDE SEQUENCE [LARGE SCALE GENOMIC DNA]</scope>
    <source>
        <strain evidence="1 2">ANC 5347</strain>
    </source>
</reference>
<dbReference type="RefSeq" id="WP_100357300.1">
    <property type="nucleotide sequence ID" value="NZ_PGOZ01000002.1"/>
</dbReference>
<gene>
    <name evidence="1" type="ORF">CU320_04075</name>
</gene>
<reference evidence="1 2" key="2">
    <citation type="submission" date="2017-12" db="EMBL/GenBank/DDBJ databases">
        <title>Revising the taxonomy of the Acinetobacter lwoffii group: the description of Acinetobacter pseudolwoffii sp. nov. and emended description of Acinetobacter lwoffii.</title>
        <authorList>
            <person name="Nemec A."/>
        </authorList>
    </citation>
    <scope>NUCLEOTIDE SEQUENCE [LARGE SCALE GENOMIC DNA]</scope>
    <source>
        <strain evidence="1 2">ANC 5347</strain>
    </source>
</reference>
<name>A0A2H9UPG1_9GAMM</name>
<accession>A0A2H9UPG1</accession>
<dbReference type="AlphaFoldDB" id="A0A2H9UPG1"/>
<protein>
    <submittedName>
        <fullName evidence="1">Uncharacterized protein</fullName>
    </submittedName>
</protein>
<dbReference type="Proteomes" id="UP000242351">
    <property type="component" value="Unassembled WGS sequence"/>
</dbReference>
<sequence>MANLTDMEELLQRIENEQIRDYMREALTCYMTKAYRGCIVLSFIALFDDLTNKLEALTSINKVARQIYSEIKTRKDEQQVYENYLIEQLTANKLLPEIDAVFAGILRELRNKSAHPSGHRPSAEEARYVFFEVIDRFLSKPIFSTTHLVDEILERLKNTNFFVDVNIDQITEVVKEEVSSLHVQAFPVLINKLINQLEKKEDETLLKNIRFFINGLAKLNQNEVNNNLKNIIVRAKSDNTDYNDLILEIISLQPVIFLNSDKTPKARIKKVILEKIELSNLSLHQQQVRHPAKVLVNISRVYSDKEFKDNFSEILEYLFKKAPNLKLLSFLFKDKPLVFGKYLSLIKTRLGSNTFDIANGFCEKICDIEDVYLNYIDDKQAFEIITAISSSADAGAFKAENIVRGKFSSISATKDKAMKYIELEPDEAQAYFKLQVGKDLHDFLQPQEALD</sequence>
<dbReference type="EMBL" id="PGOZ01000002">
    <property type="protein sequence ID" value="PJI33580.1"/>
    <property type="molecule type" value="Genomic_DNA"/>
</dbReference>
<evidence type="ECO:0000313" key="1">
    <source>
        <dbReference type="EMBL" id="PJI33580.1"/>
    </source>
</evidence>
<evidence type="ECO:0000313" key="2">
    <source>
        <dbReference type="Proteomes" id="UP000242351"/>
    </source>
</evidence>
<comment type="caution">
    <text evidence="1">The sequence shown here is derived from an EMBL/GenBank/DDBJ whole genome shotgun (WGS) entry which is preliminary data.</text>
</comment>
<organism evidence="1 2">
    <name type="scientific">Acinetobacter pseudolwoffii</name>
    <dbReference type="NCBI Taxonomy" id="2053287"/>
    <lineage>
        <taxon>Bacteria</taxon>
        <taxon>Pseudomonadati</taxon>
        <taxon>Pseudomonadota</taxon>
        <taxon>Gammaproteobacteria</taxon>
        <taxon>Moraxellales</taxon>
        <taxon>Moraxellaceae</taxon>
        <taxon>Acinetobacter</taxon>
    </lineage>
</organism>